<gene>
    <name evidence="1" type="ORF">ACFQ5M_02330</name>
</gene>
<dbReference type="Proteomes" id="UP001597267">
    <property type="component" value="Unassembled WGS sequence"/>
</dbReference>
<evidence type="ECO:0000313" key="1">
    <source>
        <dbReference type="EMBL" id="MFD1670930.1"/>
    </source>
</evidence>
<evidence type="ECO:0008006" key="3">
    <source>
        <dbReference type="Google" id="ProtNLM"/>
    </source>
</evidence>
<dbReference type="RefSeq" id="WP_125714032.1">
    <property type="nucleotide sequence ID" value="NZ_JBHTOP010000003.1"/>
</dbReference>
<reference evidence="2" key="1">
    <citation type="journal article" date="2019" name="Int. J. Syst. Evol. Microbiol.">
        <title>The Global Catalogue of Microorganisms (GCM) 10K type strain sequencing project: providing services to taxonomists for standard genome sequencing and annotation.</title>
        <authorList>
            <consortium name="The Broad Institute Genomics Platform"/>
            <consortium name="The Broad Institute Genome Sequencing Center for Infectious Disease"/>
            <person name="Wu L."/>
            <person name="Ma J."/>
        </authorList>
    </citation>
    <scope>NUCLEOTIDE SEQUENCE [LARGE SCALE GENOMIC DNA]</scope>
    <source>
        <strain evidence="2">CCM 8896</strain>
    </source>
</reference>
<proteinExistence type="predicted"/>
<keyword evidence="2" id="KW-1185">Reference proteome</keyword>
<sequence length="59" mass="6655">MMQLKLYDVVKLKDGRIGDITDINPTSLQIDIQIGPEEFEIDYDVSPEDVVEIISSTQS</sequence>
<name>A0ABW4J6U0_9LACO</name>
<dbReference type="EMBL" id="JBHTOP010000003">
    <property type="protein sequence ID" value="MFD1670930.1"/>
    <property type="molecule type" value="Genomic_DNA"/>
</dbReference>
<accession>A0ABW4J6U0</accession>
<comment type="caution">
    <text evidence="1">The sequence shown here is derived from an EMBL/GenBank/DDBJ whole genome shotgun (WGS) entry which is preliminary data.</text>
</comment>
<protein>
    <recommendedName>
        <fullName evidence="3">DUF2187 domain-containing protein</fullName>
    </recommendedName>
</protein>
<organism evidence="1 2">
    <name type="scientific">Agrilactobacillus yilanensis</name>
    <dbReference type="NCBI Taxonomy" id="2485997"/>
    <lineage>
        <taxon>Bacteria</taxon>
        <taxon>Bacillati</taxon>
        <taxon>Bacillota</taxon>
        <taxon>Bacilli</taxon>
        <taxon>Lactobacillales</taxon>
        <taxon>Lactobacillaceae</taxon>
        <taxon>Agrilactobacillus</taxon>
    </lineage>
</organism>
<evidence type="ECO:0000313" key="2">
    <source>
        <dbReference type="Proteomes" id="UP001597267"/>
    </source>
</evidence>